<keyword evidence="6" id="KW-0413">Isomerase</keyword>
<protein>
    <recommendedName>
        <fullName evidence="3">DNA topoisomerase</fullName>
        <ecNumber evidence="3">5.6.2.1</ecNumber>
    </recommendedName>
    <alternativeName>
        <fullName evidence="10">Omega-protein</fullName>
    </alternativeName>
    <alternativeName>
        <fullName evidence="9">Relaxing enzyme</fullName>
    </alternativeName>
    <alternativeName>
        <fullName evidence="7">Swivelase</fullName>
    </alternativeName>
    <alternativeName>
        <fullName evidence="8">Untwisting enzyme</fullName>
    </alternativeName>
</protein>
<dbReference type="SMART" id="SM00493">
    <property type="entry name" value="TOPRIM"/>
    <property type="match status" value="1"/>
</dbReference>
<dbReference type="GO" id="GO:0003677">
    <property type="term" value="F:DNA binding"/>
    <property type="evidence" value="ECO:0007669"/>
    <property type="project" value="UniProtKB-KW"/>
</dbReference>
<comment type="caution">
    <text evidence="13">The sequence shown here is derived from an EMBL/GenBank/DDBJ whole genome shotgun (WGS) entry which is preliminary data.</text>
</comment>
<dbReference type="Gene3D" id="3.40.50.140">
    <property type="match status" value="1"/>
</dbReference>
<evidence type="ECO:0000256" key="10">
    <source>
        <dbReference type="ARBA" id="ARBA00032877"/>
    </source>
</evidence>
<dbReference type="SMART" id="SM00436">
    <property type="entry name" value="TOP1Bc"/>
    <property type="match status" value="1"/>
</dbReference>
<dbReference type="InterPro" id="IPR013824">
    <property type="entry name" value="Topo_IA_cen_sub1"/>
</dbReference>
<accession>A0A3A1YS83</accession>
<evidence type="ECO:0000256" key="7">
    <source>
        <dbReference type="ARBA" id="ARBA00030003"/>
    </source>
</evidence>
<dbReference type="InterPro" id="IPR000380">
    <property type="entry name" value="Topo_IA"/>
</dbReference>
<dbReference type="GO" id="GO:0043597">
    <property type="term" value="C:cytoplasmic replication fork"/>
    <property type="evidence" value="ECO:0007669"/>
    <property type="project" value="TreeGrafter"/>
</dbReference>
<evidence type="ECO:0000256" key="1">
    <source>
        <dbReference type="ARBA" id="ARBA00000213"/>
    </source>
</evidence>
<dbReference type="Pfam" id="PF01131">
    <property type="entry name" value="Topoisom_bac"/>
    <property type="match status" value="1"/>
</dbReference>
<evidence type="ECO:0000259" key="11">
    <source>
        <dbReference type="PROSITE" id="PS50880"/>
    </source>
</evidence>
<evidence type="ECO:0000256" key="6">
    <source>
        <dbReference type="ARBA" id="ARBA00023235"/>
    </source>
</evidence>
<dbReference type="Pfam" id="PF01751">
    <property type="entry name" value="Toprim"/>
    <property type="match status" value="1"/>
</dbReference>
<evidence type="ECO:0000256" key="3">
    <source>
        <dbReference type="ARBA" id="ARBA00012891"/>
    </source>
</evidence>
<dbReference type="OrthoDB" id="9803554at2"/>
<sequence>MAVIKRLWVAEKPLVAKALVKTLCRVNGVTPKHEKGFTRLSNGEAIVPLWGHMIEPAKPGTYVQAKGEKQSDNYFDYLPIVPEPFIFVPKKERTKEGKEVEGKQIKVVEKLAKQAKVIVNACDIDREGQLIFDELIQFFGMDPAAANFQRVVINSMTDQDLANAVQTLEQNGQPKWVNIRYAAQTRQAMDWLLGMNASMAMQQLTGVRTMSVGRVQTPVLAMVVNRDLEIEHFKPTDYYTPVIQLENGATLRWQERLNCQAQSQSGSIDSKGRILDLKLAQGMLKAMQNGQTGIVQQCEEKVVNTHAPLPFSMGSLQTFVAKQYDLNVSEISAAAKSLYENHQAITYIGTDCEYYPESLHAQAPELISKISRLMPEQCAQVQLELKSRAFNDEKLDEHYALAPTLKAPDISSLSKAEAAVYEAICKRFIAQFYPPHIAKKAALSIHFGDDHFRANAQEVVQKGWRALYQDQTDEPEQDNDEAEDTGNTLSKLMTFAQGECVKAVGGKIQKGTTSAPQRYTEGTLIEDMKNASKFARSEQERAMLKESIGIGTSRTRDVVISNLINRQFLERKKKKGRRRDELYSTDLARQLIGRLPAWLTDVATTARWEMILASIAKGEAQPDAALKMQQVYVCQVVDRIKAQQKVAA</sequence>
<evidence type="ECO:0000256" key="4">
    <source>
        <dbReference type="ARBA" id="ARBA00023029"/>
    </source>
</evidence>
<feature type="domain" description="Topo IA-type catalytic" evidence="12">
    <location>
        <begin position="176"/>
        <end position="637"/>
    </location>
</feature>
<evidence type="ECO:0000313" key="14">
    <source>
        <dbReference type="Proteomes" id="UP000266206"/>
    </source>
</evidence>
<dbReference type="EC" id="5.6.2.1" evidence="3"/>
<dbReference type="Gene3D" id="1.10.290.10">
    <property type="entry name" value="Topoisomerase I, domain 4"/>
    <property type="match status" value="1"/>
</dbReference>
<keyword evidence="4" id="KW-0799">Topoisomerase</keyword>
<dbReference type="InterPro" id="IPR003602">
    <property type="entry name" value="Topo_IA_DNA-bd_dom"/>
</dbReference>
<dbReference type="PROSITE" id="PS52039">
    <property type="entry name" value="TOPO_IA_2"/>
    <property type="match status" value="1"/>
</dbReference>
<dbReference type="EMBL" id="NQYH01000005">
    <property type="protein sequence ID" value="RIY41072.1"/>
    <property type="molecule type" value="Genomic_DNA"/>
</dbReference>
<comment type="catalytic activity">
    <reaction evidence="1">
        <text>ATP-independent breakage of single-stranded DNA, followed by passage and rejoining.</text>
        <dbReference type="EC" id="5.6.2.1"/>
    </reaction>
</comment>
<dbReference type="SMART" id="SM00437">
    <property type="entry name" value="TOP1Ac"/>
    <property type="match status" value="1"/>
</dbReference>
<proteinExistence type="inferred from homology"/>
<dbReference type="Gene3D" id="1.10.460.10">
    <property type="entry name" value="Topoisomerase I, domain 2"/>
    <property type="match status" value="1"/>
</dbReference>
<dbReference type="GO" id="GO:0006281">
    <property type="term" value="P:DNA repair"/>
    <property type="evidence" value="ECO:0007669"/>
    <property type="project" value="TreeGrafter"/>
</dbReference>
<dbReference type="Gene3D" id="2.70.20.10">
    <property type="entry name" value="Topoisomerase I, domain 3"/>
    <property type="match status" value="1"/>
</dbReference>
<feature type="domain" description="Toprim" evidence="11">
    <location>
        <begin position="5"/>
        <end position="156"/>
    </location>
</feature>
<evidence type="ECO:0000313" key="13">
    <source>
        <dbReference type="EMBL" id="RIY41072.1"/>
    </source>
</evidence>
<reference evidence="13 14" key="1">
    <citation type="submission" date="2017-08" db="EMBL/GenBank/DDBJ databases">
        <title>Pusillimonas indicus sp. nov., a member of the family Alcaligenaceae isolated from surface seawater.</title>
        <authorList>
            <person name="Li J."/>
        </authorList>
    </citation>
    <scope>NUCLEOTIDE SEQUENCE [LARGE SCALE GENOMIC DNA]</scope>
    <source>
        <strain evidence="13 14">L52-1-41</strain>
    </source>
</reference>
<dbReference type="AlphaFoldDB" id="A0A3A1YS83"/>
<dbReference type="GO" id="GO:0003917">
    <property type="term" value="F:DNA topoisomerase type I (single strand cut, ATP-independent) activity"/>
    <property type="evidence" value="ECO:0007669"/>
    <property type="project" value="UniProtKB-EC"/>
</dbReference>
<dbReference type="InterPro" id="IPR006171">
    <property type="entry name" value="TOPRIM_dom"/>
</dbReference>
<dbReference type="InterPro" id="IPR023405">
    <property type="entry name" value="Topo_IA_core_domain"/>
</dbReference>
<evidence type="ECO:0000259" key="12">
    <source>
        <dbReference type="PROSITE" id="PS52039"/>
    </source>
</evidence>
<dbReference type="InterPro" id="IPR013825">
    <property type="entry name" value="Topo_IA_cen_sub2"/>
</dbReference>
<dbReference type="PANTHER" id="PTHR11390">
    <property type="entry name" value="PROKARYOTIC DNA TOPOISOMERASE"/>
    <property type="match status" value="1"/>
</dbReference>
<gene>
    <name evidence="13" type="ORF">CJP73_07950</name>
</gene>
<keyword evidence="5" id="KW-0238">DNA-binding</keyword>
<evidence type="ECO:0000256" key="5">
    <source>
        <dbReference type="ARBA" id="ARBA00023125"/>
    </source>
</evidence>
<dbReference type="RefSeq" id="WP_119516073.1">
    <property type="nucleotide sequence ID" value="NZ_NQYH01000005.1"/>
</dbReference>
<dbReference type="SUPFAM" id="SSF56712">
    <property type="entry name" value="Prokaryotic type I DNA topoisomerase"/>
    <property type="match status" value="1"/>
</dbReference>
<dbReference type="Proteomes" id="UP000266206">
    <property type="component" value="Unassembled WGS sequence"/>
</dbReference>
<dbReference type="PANTHER" id="PTHR11390:SF21">
    <property type="entry name" value="DNA TOPOISOMERASE 3-ALPHA"/>
    <property type="match status" value="1"/>
</dbReference>
<dbReference type="PROSITE" id="PS50880">
    <property type="entry name" value="TOPRIM"/>
    <property type="match status" value="1"/>
</dbReference>
<evidence type="ECO:0000256" key="8">
    <source>
        <dbReference type="ARBA" id="ARBA00031985"/>
    </source>
</evidence>
<evidence type="ECO:0000256" key="2">
    <source>
        <dbReference type="ARBA" id="ARBA00009446"/>
    </source>
</evidence>
<dbReference type="PRINTS" id="PR00417">
    <property type="entry name" value="PRTPISMRASEI"/>
</dbReference>
<name>A0A3A1YS83_9BURK</name>
<dbReference type="InterPro" id="IPR013497">
    <property type="entry name" value="Topo_IA_cen"/>
</dbReference>
<evidence type="ECO:0000256" key="9">
    <source>
        <dbReference type="ARBA" id="ARBA00032235"/>
    </source>
</evidence>
<dbReference type="InterPro" id="IPR003601">
    <property type="entry name" value="Topo_IA_2"/>
</dbReference>
<dbReference type="GO" id="GO:0006265">
    <property type="term" value="P:DNA topological change"/>
    <property type="evidence" value="ECO:0007669"/>
    <property type="project" value="InterPro"/>
</dbReference>
<dbReference type="GO" id="GO:0006310">
    <property type="term" value="P:DNA recombination"/>
    <property type="evidence" value="ECO:0007669"/>
    <property type="project" value="TreeGrafter"/>
</dbReference>
<dbReference type="InterPro" id="IPR013826">
    <property type="entry name" value="Topo_IA_cen_sub3"/>
</dbReference>
<comment type="similarity">
    <text evidence="2">Belongs to the type IA topoisomerase family.</text>
</comment>
<organism evidence="13 14">
    <name type="scientific">Neopusillimonas maritima</name>
    <dbReference type="NCBI Taxonomy" id="2026239"/>
    <lineage>
        <taxon>Bacteria</taxon>
        <taxon>Pseudomonadati</taxon>
        <taxon>Pseudomonadota</taxon>
        <taxon>Betaproteobacteria</taxon>
        <taxon>Burkholderiales</taxon>
        <taxon>Alcaligenaceae</taxon>
        <taxon>Neopusillimonas</taxon>
    </lineage>
</organism>